<dbReference type="Proteomes" id="UP001281761">
    <property type="component" value="Unassembled WGS sequence"/>
</dbReference>
<protein>
    <submittedName>
        <fullName evidence="1">Uncharacterized protein</fullName>
    </submittedName>
</protein>
<gene>
    <name evidence="1" type="ORF">BLNAU_1386</name>
</gene>
<comment type="caution">
    <text evidence="1">The sequence shown here is derived from an EMBL/GenBank/DDBJ whole genome shotgun (WGS) entry which is preliminary data.</text>
</comment>
<evidence type="ECO:0000313" key="1">
    <source>
        <dbReference type="EMBL" id="KAK2963817.1"/>
    </source>
</evidence>
<keyword evidence="2" id="KW-1185">Reference proteome</keyword>
<accession>A0ABQ9YJ75</accession>
<reference evidence="1 2" key="1">
    <citation type="journal article" date="2022" name="bioRxiv">
        <title>Genomics of Preaxostyla Flagellates Illuminates Evolutionary Transitions and the Path Towards Mitochondrial Loss.</title>
        <authorList>
            <person name="Novak L.V.F."/>
            <person name="Treitli S.C."/>
            <person name="Pyrih J."/>
            <person name="Halakuc P."/>
            <person name="Pipaliya S.V."/>
            <person name="Vacek V."/>
            <person name="Brzon O."/>
            <person name="Soukal P."/>
            <person name="Eme L."/>
            <person name="Dacks J.B."/>
            <person name="Karnkowska A."/>
            <person name="Elias M."/>
            <person name="Hampl V."/>
        </authorList>
    </citation>
    <scope>NUCLEOTIDE SEQUENCE [LARGE SCALE GENOMIC DNA]</scope>
    <source>
        <strain evidence="1">NAU3</strain>
        <tissue evidence="1">Gut</tissue>
    </source>
</reference>
<evidence type="ECO:0000313" key="2">
    <source>
        <dbReference type="Proteomes" id="UP001281761"/>
    </source>
</evidence>
<proteinExistence type="predicted"/>
<name>A0ABQ9YJ75_9EUKA</name>
<sequence length="106" mass="11525">MVGEAVPFGEIDAVNAARQNEIGGLPRMSLIAGLKERELIQRCPQTKPSSRPTLSSFLSSLMFTFALLSDGLVCLRSTQNTPLASREDPNYRVTVSSTLHSSFPIT</sequence>
<organism evidence="1 2">
    <name type="scientific">Blattamonas nauphoetae</name>
    <dbReference type="NCBI Taxonomy" id="2049346"/>
    <lineage>
        <taxon>Eukaryota</taxon>
        <taxon>Metamonada</taxon>
        <taxon>Preaxostyla</taxon>
        <taxon>Oxymonadida</taxon>
        <taxon>Blattamonas</taxon>
    </lineage>
</organism>
<dbReference type="EMBL" id="JARBJD010000005">
    <property type="protein sequence ID" value="KAK2963817.1"/>
    <property type="molecule type" value="Genomic_DNA"/>
</dbReference>